<dbReference type="PANTHER" id="PTHR14939:SF5">
    <property type="entry name" value="F-BOX ONLY PROTEIN 22"/>
    <property type="match status" value="1"/>
</dbReference>
<evidence type="ECO:0000256" key="3">
    <source>
        <dbReference type="ARBA" id="ARBA00022692"/>
    </source>
</evidence>
<accession>A0A832M5B5</accession>
<dbReference type="SMART" id="SM01204">
    <property type="entry name" value="FIST_C"/>
    <property type="match status" value="1"/>
</dbReference>
<reference evidence="8" key="1">
    <citation type="journal article" date="2020" name="mSystems">
        <title>Genome- and Community-Level Interaction Insights into Carbon Utilization and Element Cycling Functions of Hydrothermarchaeota in Hydrothermal Sediment.</title>
        <authorList>
            <person name="Zhou Z."/>
            <person name="Liu Y."/>
            <person name="Xu W."/>
            <person name="Pan J."/>
            <person name="Luo Z.H."/>
            <person name="Li M."/>
        </authorList>
    </citation>
    <scope>NUCLEOTIDE SEQUENCE [LARGE SCALE GENOMIC DNA]</scope>
    <source>
        <strain evidence="8">SpSt-402</strain>
    </source>
</reference>
<protein>
    <recommendedName>
        <fullName evidence="9">FIST C-domain domain-containing protein</fullName>
    </recommendedName>
</protein>
<dbReference type="Pfam" id="PF10442">
    <property type="entry name" value="FIST_C"/>
    <property type="match status" value="1"/>
</dbReference>
<comment type="caution">
    <text evidence="8">The sequence shown here is derived from an EMBL/GenBank/DDBJ whole genome shotgun (WGS) entry which is preliminary data.</text>
</comment>
<evidence type="ECO:0000313" key="8">
    <source>
        <dbReference type="EMBL" id="HGW94146.1"/>
    </source>
</evidence>
<evidence type="ECO:0008006" key="9">
    <source>
        <dbReference type="Google" id="ProtNLM"/>
    </source>
</evidence>
<evidence type="ECO:0000256" key="2">
    <source>
        <dbReference type="ARBA" id="ARBA00022475"/>
    </source>
</evidence>
<evidence type="ECO:0000256" key="5">
    <source>
        <dbReference type="ARBA" id="ARBA00023136"/>
    </source>
</evidence>
<dbReference type="InterPro" id="IPR019494">
    <property type="entry name" value="FIST_C"/>
</dbReference>
<keyword evidence="3" id="KW-0812">Transmembrane</keyword>
<name>A0A832M5B5_9CYAN</name>
<keyword evidence="4" id="KW-1133">Transmembrane helix</keyword>
<evidence type="ECO:0000256" key="4">
    <source>
        <dbReference type="ARBA" id="ARBA00022989"/>
    </source>
</evidence>
<dbReference type="GO" id="GO:0005886">
    <property type="term" value="C:plasma membrane"/>
    <property type="evidence" value="ECO:0007669"/>
    <property type="project" value="UniProtKB-SubCell"/>
</dbReference>
<dbReference type="AlphaFoldDB" id="A0A832M5B5"/>
<comment type="subcellular location">
    <subcellularLocation>
        <location evidence="1">Cell membrane</location>
        <topology evidence="1">Multi-pass membrane protein</topology>
    </subcellularLocation>
</comment>
<dbReference type="InterPro" id="IPR016741">
    <property type="entry name" value="UCP018953"/>
</dbReference>
<feature type="domain" description="FIST C-domain" evidence="7">
    <location>
        <begin position="259"/>
        <end position="405"/>
    </location>
</feature>
<evidence type="ECO:0000259" key="6">
    <source>
        <dbReference type="SMART" id="SM00897"/>
    </source>
</evidence>
<feature type="domain" description="FIST" evidence="6">
    <location>
        <begin position="39"/>
        <end position="240"/>
    </location>
</feature>
<dbReference type="EMBL" id="DSRD01000491">
    <property type="protein sequence ID" value="HGW94146.1"/>
    <property type="molecule type" value="Genomic_DNA"/>
</dbReference>
<evidence type="ECO:0000259" key="7">
    <source>
        <dbReference type="SMART" id="SM01204"/>
    </source>
</evidence>
<dbReference type="SMART" id="SM00897">
    <property type="entry name" value="FIST"/>
    <property type="match status" value="1"/>
</dbReference>
<gene>
    <name evidence="8" type="ORF">ENR47_07675</name>
</gene>
<dbReference type="PANTHER" id="PTHR14939">
    <property type="entry name" value="F-BOX ONLY PROTEIN 22"/>
    <property type="match status" value="1"/>
</dbReference>
<proteinExistence type="predicted"/>
<dbReference type="PIRSF" id="PIRSF018953">
    <property type="entry name" value="UCP018953"/>
    <property type="match status" value="1"/>
</dbReference>
<organism evidence="8">
    <name type="scientific">Oscillatoriales cyanobacterium SpSt-402</name>
    <dbReference type="NCBI Taxonomy" id="2282168"/>
    <lineage>
        <taxon>Bacteria</taxon>
        <taxon>Bacillati</taxon>
        <taxon>Cyanobacteriota</taxon>
        <taxon>Cyanophyceae</taxon>
        <taxon>Oscillatoriophycideae</taxon>
        <taxon>Oscillatoriales</taxon>
    </lineage>
</organism>
<dbReference type="InterPro" id="IPR013702">
    <property type="entry name" value="FIST_domain_N"/>
</dbReference>
<sequence length="424" mass="45449">MASPLDSTMHWVSALSTRPSLEAAIAEVVERAQAALQHPANLGLLFIASAFTSEYPRLMPLLREKLPNVSIIGCGGAGVVGMGNYNQAREIEGEPALSLTLAHLPGVHVHPFHLPPDSLPDLDSSPNAWVDLVGVSPNEQPQFVLLAEPAFGRINDLLQGLDFAYPGSTKVGGLSSGGFGNNAGALFCNYQLYREGTVGVALTGNIVLEAIVAQGCRPIGQPFLVSEGERNIMLALEVQNETASSSFGRGATVSQKGTPLEMLQDLIQNLSEEDRLLAQHSLFVGVAQSEFKQTLEQGDFLIRQLIGVDPRVGAIAIGDRIRPGQRIQFHLRDAKASAEDLETMLQRYQSSNPNGSTTVGALMFSCTGRGEGLYGQSNFDSQLFMEYFPGIPISGFFCNGEIGPVGGSTFLHGFTSVFGIFRQR</sequence>
<keyword evidence="5" id="KW-0472">Membrane</keyword>
<keyword evidence="2" id="KW-1003">Cell membrane</keyword>
<dbReference type="Pfam" id="PF08495">
    <property type="entry name" value="FIST"/>
    <property type="match status" value="1"/>
</dbReference>
<evidence type="ECO:0000256" key="1">
    <source>
        <dbReference type="ARBA" id="ARBA00004651"/>
    </source>
</evidence>